<evidence type="ECO:0000256" key="3">
    <source>
        <dbReference type="ARBA" id="ARBA00022679"/>
    </source>
</evidence>
<dbReference type="Proteomes" id="UP000054248">
    <property type="component" value="Unassembled WGS sequence"/>
</dbReference>
<feature type="domain" description="GST N-terminal" evidence="5">
    <location>
        <begin position="1"/>
        <end position="80"/>
    </location>
</feature>
<dbReference type="PANTHER" id="PTHR44051:SF9">
    <property type="entry name" value="GLUTATHIONE S-TRANSFERASE 1"/>
    <property type="match status" value="1"/>
</dbReference>
<protein>
    <recommendedName>
        <fullName evidence="2">glutathione transferase</fullName>
        <ecNumber evidence="2">2.5.1.18</ecNumber>
    </recommendedName>
</protein>
<evidence type="ECO:0000313" key="6">
    <source>
        <dbReference type="EMBL" id="KIO16322.1"/>
    </source>
</evidence>
<dbReference type="Gene3D" id="3.40.30.10">
    <property type="entry name" value="Glutaredoxin"/>
    <property type="match status" value="1"/>
</dbReference>
<evidence type="ECO:0000313" key="7">
    <source>
        <dbReference type="Proteomes" id="UP000054248"/>
    </source>
</evidence>
<dbReference type="STRING" id="1051891.A0A0C3L3S5"/>
<dbReference type="SUPFAM" id="SSF52833">
    <property type="entry name" value="Thioredoxin-like"/>
    <property type="match status" value="1"/>
</dbReference>
<dbReference type="HOGENOM" id="CLU_011226_15_4_1"/>
<accession>A0A0C3L3S5</accession>
<dbReference type="PANTHER" id="PTHR44051">
    <property type="entry name" value="GLUTATHIONE S-TRANSFERASE-RELATED"/>
    <property type="match status" value="1"/>
</dbReference>
<evidence type="ECO:0000259" key="5">
    <source>
        <dbReference type="PROSITE" id="PS50404"/>
    </source>
</evidence>
<name>A0A0C3L3S5_9AGAM</name>
<evidence type="ECO:0000256" key="2">
    <source>
        <dbReference type="ARBA" id="ARBA00012452"/>
    </source>
</evidence>
<dbReference type="PROSITE" id="PS50404">
    <property type="entry name" value="GST_NTER"/>
    <property type="match status" value="1"/>
</dbReference>
<evidence type="ECO:0000256" key="4">
    <source>
        <dbReference type="ARBA" id="ARBA00047960"/>
    </source>
</evidence>
<organism evidence="6 7">
    <name type="scientific">Tulasnella calospora MUT 4182</name>
    <dbReference type="NCBI Taxonomy" id="1051891"/>
    <lineage>
        <taxon>Eukaryota</taxon>
        <taxon>Fungi</taxon>
        <taxon>Dikarya</taxon>
        <taxon>Basidiomycota</taxon>
        <taxon>Agaricomycotina</taxon>
        <taxon>Agaricomycetes</taxon>
        <taxon>Cantharellales</taxon>
        <taxon>Tulasnellaceae</taxon>
        <taxon>Tulasnella</taxon>
    </lineage>
</organism>
<keyword evidence="7" id="KW-1185">Reference proteome</keyword>
<comment type="similarity">
    <text evidence="1">Belongs to the GST superfamily.</text>
</comment>
<dbReference type="SFLD" id="SFLDS00019">
    <property type="entry name" value="Glutathione_Transferase_(cytos"/>
    <property type="match status" value="1"/>
</dbReference>
<dbReference type="GO" id="GO:0005737">
    <property type="term" value="C:cytoplasm"/>
    <property type="evidence" value="ECO:0007669"/>
    <property type="project" value="UniProtKB-ARBA"/>
</dbReference>
<dbReference type="SFLD" id="SFLDG00358">
    <property type="entry name" value="Main_(cytGST)"/>
    <property type="match status" value="1"/>
</dbReference>
<proteinExistence type="inferred from homology"/>
<dbReference type="GO" id="GO:0004364">
    <property type="term" value="F:glutathione transferase activity"/>
    <property type="evidence" value="ECO:0007669"/>
    <property type="project" value="UniProtKB-EC"/>
</dbReference>
<gene>
    <name evidence="6" type="ORF">M407DRAFT_34027</name>
</gene>
<comment type="catalytic activity">
    <reaction evidence="4">
        <text>RX + glutathione = an S-substituted glutathione + a halide anion + H(+)</text>
        <dbReference type="Rhea" id="RHEA:16437"/>
        <dbReference type="ChEBI" id="CHEBI:15378"/>
        <dbReference type="ChEBI" id="CHEBI:16042"/>
        <dbReference type="ChEBI" id="CHEBI:17792"/>
        <dbReference type="ChEBI" id="CHEBI:57925"/>
        <dbReference type="ChEBI" id="CHEBI:90779"/>
        <dbReference type="EC" id="2.5.1.18"/>
    </reaction>
</comment>
<reference evidence="7" key="2">
    <citation type="submission" date="2015-01" db="EMBL/GenBank/DDBJ databases">
        <title>Evolutionary Origins and Diversification of the Mycorrhizal Mutualists.</title>
        <authorList>
            <consortium name="DOE Joint Genome Institute"/>
            <consortium name="Mycorrhizal Genomics Consortium"/>
            <person name="Kohler A."/>
            <person name="Kuo A."/>
            <person name="Nagy L.G."/>
            <person name="Floudas D."/>
            <person name="Copeland A."/>
            <person name="Barry K.W."/>
            <person name="Cichocki N."/>
            <person name="Veneault-Fourrey C."/>
            <person name="LaButti K."/>
            <person name="Lindquist E.A."/>
            <person name="Lipzen A."/>
            <person name="Lundell T."/>
            <person name="Morin E."/>
            <person name="Murat C."/>
            <person name="Riley R."/>
            <person name="Ohm R."/>
            <person name="Sun H."/>
            <person name="Tunlid A."/>
            <person name="Henrissat B."/>
            <person name="Grigoriev I.V."/>
            <person name="Hibbett D.S."/>
            <person name="Martin F."/>
        </authorList>
    </citation>
    <scope>NUCLEOTIDE SEQUENCE [LARGE SCALE GENOMIC DNA]</scope>
    <source>
        <strain evidence="7">MUT 4182</strain>
    </source>
</reference>
<dbReference type="EC" id="2.5.1.18" evidence="2"/>
<keyword evidence="3" id="KW-0808">Transferase</keyword>
<dbReference type="OrthoDB" id="2098326at2759"/>
<dbReference type="InterPro" id="IPR040079">
    <property type="entry name" value="Glutathione_S-Trfase"/>
</dbReference>
<dbReference type="InterPro" id="IPR004045">
    <property type="entry name" value="Glutathione_S-Trfase_N"/>
</dbReference>
<dbReference type="FunFam" id="3.40.30.10:FF:000156">
    <property type="entry name" value="Glutathione S-transferase 1"/>
    <property type="match status" value="1"/>
</dbReference>
<dbReference type="AlphaFoldDB" id="A0A0C3L3S5"/>
<reference evidence="6 7" key="1">
    <citation type="submission" date="2014-04" db="EMBL/GenBank/DDBJ databases">
        <authorList>
            <consortium name="DOE Joint Genome Institute"/>
            <person name="Kuo A."/>
            <person name="Girlanda M."/>
            <person name="Perotto S."/>
            <person name="Kohler A."/>
            <person name="Nagy L.G."/>
            <person name="Floudas D."/>
            <person name="Copeland A."/>
            <person name="Barry K.W."/>
            <person name="Cichocki N."/>
            <person name="Veneault-Fourrey C."/>
            <person name="LaButti K."/>
            <person name="Lindquist E.A."/>
            <person name="Lipzen A."/>
            <person name="Lundell T."/>
            <person name="Morin E."/>
            <person name="Murat C."/>
            <person name="Sun H."/>
            <person name="Tunlid A."/>
            <person name="Henrissat B."/>
            <person name="Grigoriev I.V."/>
            <person name="Hibbett D.S."/>
            <person name="Martin F."/>
            <person name="Nordberg H.P."/>
            <person name="Cantor M.N."/>
            <person name="Hua S.X."/>
        </authorList>
    </citation>
    <scope>NUCLEOTIDE SEQUENCE [LARGE SCALE GENOMIC DNA]</scope>
    <source>
        <strain evidence="6 7">MUT 4182</strain>
    </source>
</reference>
<dbReference type="CDD" id="cd03046">
    <property type="entry name" value="GST_N_GTT1_like"/>
    <property type="match status" value="1"/>
</dbReference>
<dbReference type="InterPro" id="IPR036249">
    <property type="entry name" value="Thioredoxin-like_sf"/>
</dbReference>
<dbReference type="Pfam" id="PF02798">
    <property type="entry name" value="GST_N"/>
    <property type="match status" value="1"/>
</dbReference>
<dbReference type="EMBL" id="KN823597">
    <property type="protein sequence ID" value="KIO16322.1"/>
    <property type="molecule type" value="Genomic_DNA"/>
</dbReference>
<dbReference type="GO" id="GO:0004602">
    <property type="term" value="F:glutathione peroxidase activity"/>
    <property type="evidence" value="ECO:0007669"/>
    <property type="project" value="UniProtKB-ARBA"/>
</dbReference>
<sequence>MTITLHYLNNSRAQRILWLLEELEVPYEVKRYERVNLLAPPEFYQVHPLGKSPVITDGDLTIAESGAIVEYVIAKYGKGKLQPLESGWLDNLYFLHYAEGTLMPLLAWKLILTKTPDYTPITVQPIAKEICKNLIAKIVDNRIVDNINLVGISFTPVPIPCIKCSLHLTTRLRKNSRSTQVAGLQGRASPQLQTS</sequence>
<evidence type="ECO:0000256" key="1">
    <source>
        <dbReference type="ARBA" id="ARBA00007409"/>
    </source>
</evidence>